<evidence type="ECO:0000313" key="1">
    <source>
        <dbReference type="EMBL" id="KAH8008381.1"/>
    </source>
</evidence>
<name>A0ACB8FSJ2_9SAUR</name>
<proteinExistence type="predicted"/>
<reference evidence="1" key="1">
    <citation type="submission" date="2021-08" db="EMBL/GenBank/DDBJ databases">
        <title>The first chromosome-level gecko genome reveals the dynamic sex chromosomes of Neotropical dwarf geckos (Sphaerodactylidae: Sphaerodactylus).</title>
        <authorList>
            <person name="Pinto B.J."/>
            <person name="Keating S.E."/>
            <person name="Gamble T."/>
        </authorList>
    </citation>
    <scope>NUCLEOTIDE SEQUENCE</scope>
    <source>
        <strain evidence="1">TG3544</strain>
    </source>
</reference>
<evidence type="ECO:0000313" key="2">
    <source>
        <dbReference type="Proteomes" id="UP000827872"/>
    </source>
</evidence>
<accession>A0ACB8FSJ2</accession>
<sequence length="307" mass="34176">MVGTRLQLQLYAYVLHGVLGFTASGRSNLVSFFIFQLAKRGLNVVLISRSLDKLKQTAAEIEQQHGRSTRVIRTDFTGGSEIYEPIRAALEGLEIGILVNNVGITGFHIGPFLSFPNLDKYTNDAVNCNMLSAVKMTQMLLPQMVAREKGIIINVASVAGRRPWPFNLLYGVTKTFVDFFSQGLDAEYGPKGIKVQEMYAGSWSKAEFLCQPLEPSGSSKQSLDHPTSHVPTFQRLSPAEQMFEKIMATQEATKDRLGKIEEELMAVKKLEEAFLQVRADLKDTKEQVEVVKDKCLTAGEAARRTRV</sequence>
<gene>
    <name evidence="1" type="ORF">K3G42_029372</name>
</gene>
<dbReference type="Proteomes" id="UP000827872">
    <property type="component" value="Linkage Group LG06"/>
</dbReference>
<dbReference type="EMBL" id="CM037619">
    <property type="protein sequence ID" value="KAH8008381.1"/>
    <property type="molecule type" value="Genomic_DNA"/>
</dbReference>
<comment type="caution">
    <text evidence="1">The sequence shown here is derived from an EMBL/GenBank/DDBJ whole genome shotgun (WGS) entry which is preliminary data.</text>
</comment>
<protein>
    <submittedName>
        <fullName evidence="1">Uncharacterized protein</fullName>
    </submittedName>
</protein>
<organism evidence="1 2">
    <name type="scientific">Sphaerodactylus townsendi</name>
    <dbReference type="NCBI Taxonomy" id="933632"/>
    <lineage>
        <taxon>Eukaryota</taxon>
        <taxon>Metazoa</taxon>
        <taxon>Chordata</taxon>
        <taxon>Craniata</taxon>
        <taxon>Vertebrata</taxon>
        <taxon>Euteleostomi</taxon>
        <taxon>Lepidosauria</taxon>
        <taxon>Squamata</taxon>
        <taxon>Bifurcata</taxon>
        <taxon>Gekkota</taxon>
        <taxon>Sphaerodactylidae</taxon>
        <taxon>Sphaerodactylus</taxon>
    </lineage>
</organism>
<keyword evidence="2" id="KW-1185">Reference proteome</keyword>